<feature type="region of interest" description="Disordered" evidence="1">
    <location>
        <begin position="144"/>
        <end position="177"/>
    </location>
</feature>
<organism evidence="2 3">
    <name type="scientific">Protopolystoma xenopodis</name>
    <dbReference type="NCBI Taxonomy" id="117903"/>
    <lineage>
        <taxon>Eukaryota</taxon>
        <taxon>Metazoa</taxon>
        <taxon>Spiralia</taxon>
        <taxon>Lophotrochozoa</taxon>
        <taxon>Platyhelminthes</taxon>
        <taxon>Monogenea</taxon>
        <taxon>Polyopisthocotylea</taxon>
        <taxon>Polystomatidea</taxon>
        <taxon>Polystomatidae</taxon>
        <taxon>Protopolystoma</taxon>
    </lineage>
</organism>
<dbReference type="AlphaFoldDB" id="A0A3S5AN63"/>
<accession>A0A3S5AN63</accession>
<comment type="caution">
    <text evidence="2">The sequence shown here is derived from an EMBL/GenBank/DDBJ whole genome shotgun (WGS) entry which is preliminary data.</text>
</comment>
<dbReference type="OrthoDB" id="77564at2759"/>
<dbReference type="Proteomes" id="UP000784294">
    <property type="component" value="Unassembled WGS sequence"/>
</dbReference>
<dbReference type="EMBL" id="CAAALY010047956">
    <property type="protein sequence ID" value="VEL20773.1"/>
    <property type="molecule type" value="Genomic_DNA"/>
</dbReference>
<reference evidence="2" key="1">
    <citation type="submission" date="2018-11" db="EMBL/GenBank/DDBJ databases">
        <authorList>
            <consortium name="Pathogen Informatics"/>
        </authorList>
    </citation>
    <scope>NUCLEOTIDE SEQUENCE</scope>
</reference>
<feature type="compositionally biased region" description="Polar residues" evidence="1">
    <location>
        <begin position="153"/>
        <end position="177"/>
    </location>
</feature>
<sequence length="269" mass="29240">MHRSVQLLLTTLSEQGDWRRLLHIFHQLRRQPPEEKRGFLSEADRVFLARRAFNLIQPALTRWLFNVAKNSISARYPITVTTSPVAIAGDVGGSEESKLNTVSTLIDHSIARVTPNSPDLSPSSPLITLDVLVQLYRLHCLTRSRTMHPPHGTSGSTASIKATHTRPTVQTPQMATEASTASKLILSTSNLVPACNTVSTKNQSISSGSSSSEHLSLERQASKTQSHSSDVTSDVIASVEEVEKTGYAAILHLAYQLCPAAWVSDPLGA</sequence>
<proteinExistence type="predicted"/>
<feature type="region of interest" description="Disordered" evidence="1">
    <location>
        <begin position="199"/>
        <end position="233"/>
    </location>
</feature>
<evidence type="ECO:0000256" key="1">
    <source>
        <dbReference type="SAM" id="MobiDB-lite"/>
    </source>
</evidence>
<keyword evidence="3" id="KW-1185">Reference proteome</keyword>
<evidence type="ECO:0000313" key="2">
    <source>
        <dbReference type="EMBL" id="VEL20773.1"/>
    </source>
</evidence>
<name>A0A3S5AN63_9PLAT</name>
<protein>
    <submittedName>
        <fullName evidence="2">Uncharacterized protein</fullName>
    </submittedName>
</protein>
<gene>
    <name evidence="2" type="ORF">PXEA_LOCUS14213</name>
</gene>
<feature type="compositionally biased region" description="Low complexity" evidence="1">
    <location>
        <begin position="199"/>
        <end position="214"/>
    </location>
</feature>
<feature type="compositionally biased region" description="Polar residues" evidence="1">
    <location>
        <begin position="222"/>
        <end position="232"/>
    </location>
</feature>
<evidence type="ECO:0000313" key="3">
    <source>
        <dbReference type="Proteomes" id="UP000784294"/>
    </source>
</evidence>